<accession>A0A9N9YUF3</accession>
<evidence type="ECO:0000256" key="1">
    <source>
        <dbReference type="ARBA" id="ARBA00022729"/>
    </source>
</evidence>
<evidence type="ECO:0000259" key="3">
    <source>
        <dbReference type="Pfam" id="PF13472"/>
    </source>
</evidence>
<dbReference type="InterPro" id="IPR013830">
    <property type="entry name" value="SGNH_hydro"/>
</dbReference>
<proteinExistence type="predicted"/>
<dbReference type="CDD" id="cd01833">
    <property type="entry name" value="XynB_like"/>
    <property type="match status" value="1"/>
</dbReference>
<dbReference type="Pfam" id="PF13517">
    <property type="entry name" value="FG-GAP_3"/>
    <property type="match status" value="2"/>
</dbReference>
<dbReference type="PANTHER" id="PTHR30383:SF5">
    <property type="entry name" value="SGNH HYDROLASE-TYPE ESTERASE DOMAIN-CONTAINING PROTEIN"/>
    <property type="match status" value="1"/>
</dbReference>
<keyword evidence="2" id="KW-0812">Transmembrane</keyword>
<dbReference type="SUPFAM" id="SSF52266">
    <property type="entry name" value="SGNH hydrolase"/>
    <property type="match status" value="1"/>
</dbReference>
<reference evidence="4" key="1">
    <citation type="submission" date="2021-10" db="EMBL/GenBank/DDBJ databases">
        <authorList>
            <person name="Piombo E."/>
        </authorList>
    </citation>
    <scope>NUCLEOTIDE SEQUENCE</scope>
</reference>
<organism evidence="4 5">
    <name type="scientific">Clonostachys rhizophaga</name>
    <dbReference type="NCBI Taxonomy" id="160324"/>
    <lineage>
        <taxon>Eukaryota</taxon>
        <taxon>Fungi</taxon>
        <taxon>Dikarya</taxon>
        <taxon>Ascomycota</taxon>
        <taxon>Pezizomycotina</taxon>
        <taxon>Sordariomycetes</taxon>
        <taxon>Hypocreomycetidae</taxon>
        <taxon>Hypocreales</taxon>
        <taxon>Bionectriaceae</taxon>
        <taxon>Clonostachys</taxon>
    </lineage>
</organism>
<dbReference type="GO" id="GO:0004622">
    <property type="term" value="F:phosphatidylcholine lysophospholipase activity"/>
    <property type="evidence" value="ECO:0007669"/>
    <property type="project" value="TreeGrafter"/>
</dbReference>
<name>A0A9N9YUF3_9HYPO</name>
<feature type="domain" description="SGNH hydrolase-type esterase" evidence="3">
    <location>
        <begin position="79"/>
        <end position="252"/>
    </location>
</feature>
<dbReference type="Gene3D" id="2.130.10.130">
    <property type="entry name" value="Integrin alpha, N-terminal"/>
    <property type="match status" value="1"/>
</dbReference>
<feature type="transmembrane region" description="Helical" evidence="2">
    <location>
        <begin position="20"/>
        <end position="38"/>
    </location>
</feature>
<dbReference type="EMBL" id="CABFNQ020000758">
    <property type="protein sequence ID" value="CAH0036440.1"/>
    <property type="molecule type" value="Genomic_DNA"/>
</dbReference>
<dbReference type="Gene3D" id="3.40.50.1110">
    <property type="entry name" value="SGNH hydrolase"/>
    <property type="match status" value="1"/>
</dbReference>
<keyword evidence="2" id="KW-1133">Transmembrane helix</keyword>
<keyword evidence="2" id="KW-0472">Membrane</keyword>
<dbReference type="InterPro" id="IPR013517">
    <property type="entry name" value="FG-GAP"/>
</dbReference>
<sequence>MAAFSLSTGQPAARRGQKSWAVLAIALLYIVCISWISGTEALTLHGRNHHNHGAIRDVPTRVQIRDELANGVELRVLPIGDSITYGAGSTKYNGYRKALYQKLKDHGNAIDFVGSMDSGDFADTDHEGHRGEVISTIQSMSQKGIYAAPNIVLLHAGTNDINRALDVENAPARLKTLIEDIYFHSENAVVLVAKIIPSKNQTAQADLAAYNKAIPGVVASFTNKHIAVVDMNSALTTADLTDSLHPTDAGYAKMTNTWYDAIINANSKGWIVKPGTAQDPPDSTNPDNCRETPSWLKVGEVASGASVATTDGVFKPTWKKTGVIANGACPRARLHLMDLDGDGLKDYACVHPKTGATTVHRNIPDSSGKSQNKWEAAEEVASGKLGRDGYGVMFADLNGDGADDYIYVDPDNGDVSAWINNGKTNGSWQWKSLGIIASGVGAKNTTLQMVDFDGDGRADFCIVDSSSGEVTGWLNTGASDTPKYHKLGVIATGASASKGHKVFLGDFTGNGRADYMIVGNGGQTKGLVNQLQENSMIPAWLPVFDLAAGPDGVTQDQVRFADMTGDGKVDYLALDEKSGKITLWENAGAGGKYQEGEGVFLCDLDGDGTSDYFWLDHEGRGWGYLNTGKGKNQWQNLGNTANGEKHDRNQIRMGVLTSSGRADYIVVDDKTGQANWWKNLGESNKYGWSSEGEAAAGPQKTIEDTYGWKFKGKNVRFAEHPSLNYDGLDDYVYVNEQGAVVMWPNLGKTPIAWGTPRKVADGVGALPRDIHFADTNGDGKLDYVVVDRVSGAARSWLHGGFRSDNSIAWNSPISFADGPGSVGPSVEITEILQMTGDKRTDYVSVDPNSGRLNLWQNRCWPK</sequence>
<keyword evidence="1" id="KW-0732">Signal</keyword>
<dbReference type="Proteomes" id="UP000696573">
    <property type="component" value="Unassembled WGS sequence"/>
</dbReference>
<dbReference type="OrthoDB" id="1046782at2759"/>
<evidence type="ECO:0000313" key="4">
    <source>
        <dbReference type="EMBL" id="CAH0036440.1"/>
    </source>
</evidence>
<evidence type="ECO:0000256" key="2">
    <source>
        <dbReference type="SAM" id="Phobius"/>
    </source>
</evidence>
<dbReference type="InterPro" id="IPR051532">
    <property type="entry name" value="Ester_Hydrolysis_Enzymes"/>
</dbReference>
<keyword evidence="5" id="KW-1185">Reference proteome</keyword>
<dbReference type="InterPro" id="IPR028994">
    <property type="entry name" value="Integrin_alpha_N"/>
</dbReference>
<dbReference type="AlphaFoldDB" id="A0A9N9YUF3"/>
<dbReference type="PANTHER" id="PTHR30383">
    <property type="entry name" value="THIOESTERASE 1/PROTEASE 1/LYSOPHOSPHOLIPASE L1"/>
    <property type="match status" value="1"/>
</dbReference>
<evidence type="ECO:0000313" key="5">
    <source>
        <dbReference type="Proteomes" id="UP000696573"/>
    </source>
</evidence>
<dbReference type="Pfam" id="PF13472">
    <property type="entry name" value="Lipase_GDSL_2"/>
    <property type="match status" value="1"/>
</dbReference>
<gene>
    <name evidence="4" type="ORF">CRHIZ90672A_00010438</name>
</gene>
<comment type="caution">
    <text evidence="4">The sequence shown here is derived from an EMBL/GenBank/DDBJ whole genome shotgun (WGS) entry which is preliminary data.</text>
</comment>
<dbReference type="SUPFAM" id="SSF69318">
    <property type="entry name" value="Integrin alpha N-terminal domain"/>
    <property type="match status" value="2"/>
</dbReference>
<protein>
    <recommendedName>
        <fullName evidence="3">SGNH hydrolase-type esterase domain-containing protein</fullName>
    </recommendedName>
</protein>
<dbReference type="InterPro" id="IPR036514">
    <property type="entry name" value="SGNH_hydro_sf"/>
</dbReference>